<dbReference type="Gene3D" id="2.60.120.200">
    <property type="match status" value="1"/>
</dbReference>
<comment type="caution">
    <text evidence="1">The sequence shown here is derived from an EMBL/GenBank/DDBJ whole genome shotgun (WGS) entry which is preliminary data.</text>
</comment>
<name>A0ABW1PM98_9FLAO</name>
<dbReference type="Proteomes" id="UP001596287">
    <property type="component" value="Unassembled WGS sequence"/>
</dbReference>
<protein>
    <submittedName>
        <fullName evidence="1">LamG domain-containing protein</fullName>
    </submittedName>
</protein>
<dbReference type="InterPro" id="IPR013320">
    <property type="entry name" value="ConA-like_dom_sf"/>
</dbReference>
<dbReference type="Pfam" id="PF13385">
    <property type="entry name" value="Laminin_G_3"/>
    <property type="match status" value="1"/>
</dbReference>
<gene>
    <name evidence="1" type="ORF">ACFPVY_08490</name>
</gene>
<evidence type="ECO:0000313" key="2">
    <source>
        <dbReference type="Proteomes" id="UP001596287"/>
    </source>
</evidence>
<dbReference type="PROSITE" id="PS51257">
    <property type="entry name" value="PROKAR_LIPOPROTEIN"/>
    <property type="match status" value="1"/>
</dbReference>
<dbReference type="SUPFAM" id="SSF49899">
    <property type="entry name" value="Concanavalin A-like lectins/glucanases"/>
    <property type="match status" value="1"/>
</dbReference>
<reference evidence="2" key="1">
    <citation type="journal article" date="2019" name="Int. J. Syst. Evol. Microbiol.">
        <title>The Global Catalogue of Microorganisms (GCM) 10K type strain sequencing project: providing services to taxonomists for standard genome sequencing and annotation.</title>
        <authorList>
            <consortium name="The Broad Institute Genomics Platform"/>
            <consortium name="The Broad Institute Genome Sequencing Center for Infectious Disease"/>
            <person name="Wu L."/>
            <person name="Ma J."/>
        </authorList>
    </citation>
    <scope>NUCLEOTIDE SEQUENCE [LARGE SCALE GENOMIC DNA]</scope>
    <source>
        <strain evidence="2">CCUG 49679</strain>
    </source>
</reference>
<evidence type="ECO:0000313" key="1">
    <source>
        <dbReference type="EMBL" id="MFC6096684.1"/>
    </source>
</evidence>
<organism evidence="1 2">
    <name type="scientific">Flavobacterium qiangtangense</name>
    <dbReference type="NCBI Taxonomy" id="1442595"/>
    <lineage>
        <taxon>Bacteria</taxon>
        <taxon>Pseudomonadati</taxon>
        <taxon>Bacteroidota</taxon>
        <taxon>Flavobacteriia</taxon>
        <taxon>Flavobacteriales</taxon>
        <taxon>Flavobacteriaceae</taxon>
        <taxon>Flavobacterium</taxon>
    </lineage>
</organism>
<accession>A0ABW1PM98</accession>
<sequence>MKNRERILQSLIWLAIICSSLFISCQNEEVDLGTGTNSQTLNKSSNLSQLLSRVSMQNTSDDNVLDSTSCFKVKLPVNVVLNGQQTFTVNSEDDFEDVAQLLQTPAGNGTIDFTFPITVIFPDYSEEIVTSQQQFNQLSNCNAQPPEEAPIGCFSIQYPITVFGYNSNFQIAQTYVVDNDLELFLLILNLQANEYYSISYPISVVNSNGQTIVINNNSELEALILQTIPLCGNSEPTCPNPHVLINDLIIYMPFASETRDLISLDYATSQSNPTFVTDRSGNANGAISFNGENFLTLLTTENRNIQVGDSLSISVWVKMQNTNLSNLERIFEKSNGEVSNAQPNFGLGIYDLNAPFFFNTSSEITNVFDTSWSQSQTLPNDTENWHHIVLTVEPTANGTVIRLYRDGVLRNSGEGFELFANTQAFNYFIGKELQAHLDDLRVYKRLLNQDEINILFELEGDTNTCF</sequence>
<dbReference type="RefSeq" id="WP_379791544.1">
    <property type="nucleotide sequence ID" value="NZ_JBHSQB010000007.1"/>
</dbReference>
<dbReference type="EMBL" id="JBHSQB010000007">
    <property type="protein sequence ID" value="MFC6096684.1"/>
    <property type="molecule type" value="Genomic_DNA"/>
</dbReference>
<keyword evidence="2" id="KW-1185">Reference proteome</keyword>
<proteinExistence type="predicted"/>